<dbReference type="SUPFAM" id="SSF53474">
    <property type="entry name" value="alpha/beta-Hydrolases"/>
    <property type="match status" value="1"/>
</dbReference>
<evidence type="ECO:0000313" key="4">
    <source>
        <dbReference type="Proteomes" id="UP001295684"/>
    </source>
</evidence>
<name>A0AAD1UMB7_EUPCR</name>
<dbReference type="GO" id="GO:0006508">
    <property type="term" value="P:proteolysis"/>
    <property type="evidence" value="ECO:0007669"/>
    <property type="project" value="InterPro"/>
</dbReference>
<evidence type="ECO:0000256" key="2">
    <source>
        <dbReference type="SAM" id="SignalP"/>
    </source>
</evidence>
<dbReference type="GO" id="GO:0004185">
    <property type="term" value="F:serine-type carboxypeptidase activity"/>
    <property type="evidence" value="ECO:0007669"/>
    <property type="project" value="InterPro"/>
</dbReference>
<evidence type="ECO:0000256" key="1">
    <source>
        <dbReference type="ARBA" id="ARBA00009431"/>
    </source>
</evidence>
<dbReference type="PRINTS" id="PR00724">
    <property type="entry name" value="CRBOXYPTASEC"/>
</dbReference>
<dbReference type="InterPro" id="IPR001563">
    <property type="entry name" value="Peptidase_S10"/>
</dbReference>
<dbReference type="InterPro" id="IPR029058">
    <property type="entry name" value="AB_hydrolase_fold"/>
</dbReference>
<proteinExistence type="inferred from homology"/>
<reference evidence="3" key="1">
    <citation type="submission" date="2023-07" db="EMBL/GenBank/DDBJ databases">
        <authorList>
            <consortium name="AG Swart"/>
            <person name="Singh M."/>
            <person name="Singh A."/>
            <person name="Seah K."/>
            <person name="Emmerich C."/>
        </authorList>
    </citation>
    <scope>NUCLEOTIDE SEQUENCE</scope>
    <source>
        <strain evidence="3">DP1</strain>
    </source>
</reference>
<gene>
    <name evidence="3" type="ORF">ECRASSUSDP1_LOCUS11269</name>
</gene>
<accession>A0AAD1UMB7</accession>
<keyword evidence="2" id="KW-0732">Signal</keyword>
<dbReference type="PANTHER" id="PTHR11802">
    <property type="entry name" value="SERINE PROTEASE FAMILY S10 SERINE CARBOXYPEPTIDASE"/>
    <property type="match status" value="1"/>
</dbReference>
<protein>
    <recommendedName>
        <fullName evidence="5">Carboxypeptidase</fullName>
    </recommendedName>
</protein>
<feature type="chain" id="PRO_5041951101" description="Carboxypeptidase" evidence="2">
    <location>
        <begin position="21"/>
        <end position="443"/>
    </location>
</feature>
<organism evidence="3 4">
    <name type="scientific">Euplotes crassus</name>
    <dbReference type="NCBI Taxonomy" id="5936"/>
    <lineage>
        <taxon>Eukaryota</taxon>
        <taxon>Sar</taxon>
        <taxon>Alveolata</taxon>
        <taxon>Ciliophora</taxon>
        <taxon>Intramacronucleata</taxon>
        <taxon>Spirotrichea</taxon>
        <taxon>Hypotrichia</taxon>
        <taxon>Euplotida</taxon>
        <taxon>Euplotidae</taxon>
        <taxon>Moneuplotes</taxon>
    </lineage>
</organism>
<dbReference type="Gene3D" id="3.40.50.1820">
    <property type="entry name" value="alpha/beta hydrolase"/>
    <property type="match status" value="1"/>
</dbReference>
<feature type="signal peptide" evidence="2">
    <location>
        <begin position="1"/>
        <end position="20"/>
    </location>
</feature>
<sequence>MKIHCYYSVLLIYLLCPCAARVEIDKITQDLPGCSHWNFDAFSGYIPVDETNQYHYVFLESQNNPVEDPLIIIFSGGPGCSAMNTLFQENGPCTFYGYDTNPVPHDNQYSWNTNASTLYVESPLGVGYNLGYQQEENTDEKSAELHLEFIKQWYQKYPEFKSNDLYLNGESYVGVYVPMLAVSLHQANLTTKSGGFLNLKGIMVGNPMTSWEHDARPAYIEMAYFHGLIPKHLKDSIDQNNCTYRSFNQSPLSKICEENLEKCSKFDENINPLDIYRKFGDGFASPAHFDIPSLYEKSDLDALLGTTYAEYLNREDVMEMLNIPKSKEYFLPCSDVNYTQNEKASFWTYPLIKEYGYKILVYSGDTDGVVPTLGTWKWISDLGWDIKEHQKQWVVDGKVEGFYHQFDGLDFLIFHGAGHLVPIWRKKESHIAVFSWINQRKFP</sequence>
<dbReference type="Proteomes" id="UP001295684">
    <property type="component" value="Unassembled WGS sequence"/>
</dbReference>
<comment type="caution">
    <text evidence="3">The sequence shown here is derived from an EMBL/GenBank/DDBJ whole genome shotgun (WGS) entry which is preliminary data.</text>
</comment>
<evidence type="ECO:0008006" key="5">
    <source>
        <dbReference type="Google" id="ProtNLM"/>
    </source>
</evidence>
<keyword evidence="4" id="KW-1185">Reference proteome</keyword>
<dbReference type="PANTHER" id="PTHR11802:SF201">
    <property type="entry name" value="CARBOXYPEPTIDASE"/>
    <property type="match status" value="1"/>
</dbReference>
<evidence type="ECO:0000313" key="3">
    <source>
        <dbReference type="EMBL" id="CAI2369963.1"/>
    </source>
</evidence>
<dbReference type="Pfam" id="PF00450">
    <property type="entry name" value="Peptidase_S10"/>
    <property type="match status" value="1"/>
</dbReference>
<comment type="similarity">
    <text evidence="1">Belongs to the peptidase S10 family.</text>
</comment>
<dbReference type="EMBL" id="CAMPGE010011123">
    <property type="protein sequence ID" value="CAI2369963.1"/>
    <property type="molecule type" value="Genomic_DNA"/>
</dbReference>
<dbReference type="AlphaFoldDB" id="A0AAD1UMB7"/>